<feature type="region of interest" description="Disordered" evidence="1">
    <location>
        <begin position="1"/>
        <end position="49"/>
    </location>
</feature>
<evidence type="ECO:0000313" key="2">
    <source>
        <dbReference type="EMBL" id="GBO00056.1"/>
    </source>
</evidence>
<keyword evidence="3" id="KW-1185">Reference proteome</keyword>
<evidence type="ECO:0000256" key="1">
    <source>
        <dbReference type="SAM" id="MobiDB-lite"/>
    </source>
</evidence>
<gene>
    <name evidence="2" type="ORF">AVEN_215779_1</name>
</gene>
<comment type="caution">
    <text evidence="2">The sequence shown here is derived from an EMBL/GenBank/DDBJ whole genome shotgun (WGS) entry which is preliminary data.</text>
</comment>
<dbReference type="Proteomes" id="UP000499080">
    <property type="component" value="Unassembled WGS sequence"/>
</dbReference>
<dbReference type="AlphaFoldDB" id="A0A4Y2TLS0"/>
<dbReference type="EMBL" id="BGPR01028718">
    <property type="protein sequence ID" value="GBO00056.1"/>
    <property type="molecule type" value="Genomic_DNA"/>
</dbReference>
<protein>
    <submittedName>
        <fullName evidence="2">Uncharacterized protein</fullName>
    </submittedName>
</protein>
<feature type="compositionally biased region" description="Polar residues" evidence="1">
    <location>
        <begin position="12"/>
        <end position="22"/>
    </location>
</feature>
<name>A0A4Y2TLS0_ARAVE</name>
<organism evidence="2 3">
    <name type="scientific">Araneus ventricosus</name>
    <name type="common">Orbweaver spider</name>
    <name type="synonym">Epeira ventricosa</name>
    <dbReference type="NCBI Taxonomy" id="182803"/>
    <lineage>
        <taxon>Eukaryota</taxon>
        <taxon>Metazoa</taxon>
        <taxon>Ecdysozoa</taxon>
        <taxon>Arthropoda</taxon>
        <taxon>Chelicerata</taxon>
        <taxon>Arachnida</taxon>
        <taxon>Araneae</taxon>
        <taxon>Araneomorphae</taxon>
        <taxon>Entelegynae</taxon>
        <taxon>Araneoidea</taxon>
        <taxon>Araneidae</taxon>
        <taxon>Araneus</taxon>
    </lineage>
</organism>
<proteinExistence type="predicted"/>
<feature type="non-terminal residue" evidence="2">
    <location>
        <position position="49"/>
    </location>
</feature>
<sequence length="49" mass="5139">MSQDGQVPGESVISSLEQSTQEAPEVGSLTELHQMGGSRPTCYSISSLV</sequence>
<reference evidence="2 3" key="1">
    <citation type="journal article" date="2019" name="Sci. Rep.">
        <title>Orb-weaving spider Araneus ventricosus genome elucidates the spidroin gene catalogue.</title>
        <authorList>
            <person name="Kono N."/>
            <person name="Nakamura H."/>
            <person name="Ohtoshi R."/>
            <person name="Moran D.A.P."/>
            <person name="Shinohara A."/>
            <person name="Yoshida Y."/>
            <person name="Fujiwara M."/>
            <person name="Mori M."/>
            <person name="Tomita M."/>
            <person name="Arakawa K."/>
        </authorList>
    </citation>
    <scope>NUCLEOTIDE SEQUENCE [LARGE SCALE GENOMIC DNA]</scope>
</reference>
<evidence type="ECO:0000313" key="3">
    <source>
        <dbReference type="Proteomes" id="UP000499080"/>
    </source>
</evidence>
<accession>A0A4Y2TLS0</accession>